<dbReference type="CDD" id="cd19152">
    <property type="entry name" value="AKR_AKR15A"/>
    <property type="match status" value="1"/>
</dbReference>
<dbReference type="InterPro" id="IPR020471">
    <property type="entry name" value="AKR"/>
</dbReference>
<dbReference type="InterPro" id="IPR023210">
    <property type="entry name" value="NADP_OxRdtase_dom"/>
</dbReference>
<protein>
    <submittedName>
        <fullName evidence="3">Aldo/keto reductase</fullName>
    </submittedName>
</protein>
<dbReference type="Gene3D" id="3.20.20.100">
    <property type="entry name" value="NADP-dependent oxidoreductase domain"/>
    <property type="match status" value="1"/>
</dbReference>
<evidence type="ECO:0000313" key="3">
    <source>
        <dbReference type="EMBL" id="MFC3999093.1"/>
    </source>
</evidence>
<dbReference type="EMBL" id="JBHSBH010000015">
    <property type="protein sequence ID" value="MFC3999093.1"/>
    <property type="molecule type" value="Genomic_DNA"/>
</dbReference>
<comment type="caution">
    <text evidence="3">The sequence shown here is derived from an EMBL/GenBank/DDBJ whole genome shotgun (WGS) entry which is preliminary data.</text>
</comment>
<gene>
    <name evidence="3" type="ORF">ACFOVU_24455</name>
</gene>
<dbReference type="RefSeq" id="WP_378537330.1">
    <property type="nucleotide sequence ID" value="NZ_JBHSBH010000015.1"/>
</dbReference>
<dbReference type="Pfam" id="PF00248">
    <property type="entry name" value="Aldo_ket_red"/>
    <property type="match status" value="1"/>
</dbReference>
<feature type="region of interest" description="Disordered" evidence="1">
    <location>
        <begin position="331"/>
        <end position="356"/>
    </location>
</feature>
<reference evidence="4" key="1">
    <citation type="journal article" date="2019" name="Int. J. Syst. Evol. Microbiol.">
        <title>The Global Catalogue of Microorganisms (GCM) 10K type strain sequencing project: providing services to taxonomists for standard genome sequencing and annotation.</title>
        <authorList>
            <consortium name="The Broad Institute Genomics Platform"/>
            <consortium name="The Broad Institute Genome Sequencing Center for Infectious Disease"/>
            <person name="Wu L."/>
            <person name="Ma J."/>
        </authorList>
    </citation>
    <scope>NUCLEOTIDE SEQUENCE [LARGE SCALE GENOMIC DNA]</scope>
    <source>
        <strain evidence="4">TBRC 1826</strain>
    </source>
</reference>
<evidence type="ECO:0000313" key="4">
    <source>
        <dbReference type="Proteomes" id="UP001595847"/>
    </source>
</evidence>
<accession>A0ABV8FX56</accession>
<organism evidence="3 4">
    <name type="scientific">Nocardiopsis sediminis</name>
    <dbReference type="NCBI Taxonomy" id="1778267"/>
    <lineage>
        <taxon>Bacteria</taxon>
        <taxon>Bacillati</taxon>
        <taxon>Actinomycetota</taxon>
        <taxon>Actinomycetes</taxon>
        <taxon>Streptosporangiales</taxon>
        <taxon>Nocardiopsidaceae</taxon>
        <taxon>Nocardiopsis</taxon>
    </lineage>
</organism>
<dbReference type="PANTHER" id="PTHR42686">
    <property type="entry name" value="GH17980P-RELATED"/>
    <property type="match status" value="1"/>
</dbReference>
<feature type="domain" description="NADP-dependent oxidoreductase" evidence="2">
    <location>
        <begin position="26"/>
        <end position="315"/>
    </location>
</feature>
<name>A0ABV8FX56_9ACTN</name>
<dbReference type="PANTHER" id="PTHR42686:SF1">
    <property type="entry name" value="GH17980P-RELATED"/>
    <property type="match status" value="1"/>
</dbReference>
<dbReference type="Proteomes" id="UP001595847">
    <property type="component" value="Unassembled WGS sequence"/>
</dbReference>
<dbReference type="InterPro" id="IPR036812">
    <property type="entry name" value="NAD(P)_OxRdtase_dom_sf"/>
</dbReference>
<evidence type="ECO:0000259" key="2">
    <source>
        <dbReference type="Pfam" id="PF00248"/>
    </source>
</evidence>
<evidence type="ECO:0000256" key="1">
    <source>
        <dbReference type="SAM" id="MobiDB-lite"/>
    </source>
</evidence>
<sequence>MTGHDRPPAAARPLGRGGLRVGPYSFGGAQLGNLGRPVPDHEWTGAVLAAWAGGARYFDVAPHYGLGLAERRLGAALAGLPAADGAIVSTKVGRLLAPGPGTGTDPEGFAVPDTAVRVHDFSRDGVLRSLEASLERLGRDSVDILFVHDPDHHYREAMEGAFPALEELRSQGVIRSYGAGMNQSEMLTRFVRGTDLDVVLLAGRYTLLEQGALDDLLPECARRGVSVVAGGAFNSGLLATEHPAPGAAYNYAPAPEELVRRARAIAAVCERHGTTLPAAAARFPLGHPAVATVCLGSYSAGQAARNAALFADPVPGDLWADLAGSGLLRADAPWPGPAGPGEVPGPDTAAQEGHPA</sequence>
<dbReference type="SUPFAM" id="SSF51430">
    <property type="entry name" value="NAD(P)-linked oxidoreductase"/>
    <property type="match status" value="1"/>
</dbReference>
<proteinExistence type="predicted"/>
<keyword evidence="4" id="KW-1185">Reference proteome</keyword>